<dbReference type="PROSITE" id="PS01124">
    <property type="entry name" value="HTH_ARAC_FAMILY_2"/>
    <property type="match status" value="1"/>
</dbReference>
<dbReference type="GO" id="GO:0003700">
    <property type="term" value="F:DNA-binding transcription factor activity"/>
    <property type="evidence" value="ECO:0007669"/>
    <property type="project" value="InterPro"/>
</dbReference>
<evidence type="ECO:0000313" key="5">
    <source>
        <dbReference type="EMBL" id="ETD69731.1"/>
    </source>
</evidence>
<protein>
    <submittedName>
        <fullName evidence="5">AraC family transcriptional regulator</fullName>
    </submittedName>
</protein>
<name>V8G0U9_9BURK</name>
<dbReference type="InterPro" id="IPR009057">
    <property type="entry name" value="Homeodomain-like_sf"/>
</dbReference>
<keyword evidence="3" id="KW-0804">Transcription</keyword>
<organism evidence="5 6">
    <name type="scientific">Pelistega indica</name>
    <dbReference type="NCBI Taxonomy" id="1414851"/>
    <lineage>
        <taxon>Bacteria</taxon>
        <taxon>Pseudomonadati</taxon>
        <taxon>Pseudomonadota</taxon>
        <taxon>Betaproteobacteria</taxon>
        <taxon>Burkholderiales</taxon>
        <taxon>Alcaligenaceae</taxon>
        <taxon>Pelistega</taxon>
    </lineage>
</organism>
<keyword evidence="2" id="KW-0238">DNA-binding</keyword>
<evidence type="ECO:0000256" key="1">
    <source>
        <dbReference type="ARBA" id="ARBA00023015"/>
    </source>
</evidence>
<dbReference type="RefSeq" id="WP_023951763.1">
    <property type="nucleotide sequence ID" value="NZ_AYSV01000093.1"/>
</dbReference>
<dbReference type="GO" id="GO:0043565">
    <property type="term" value="F:sequence-specific DNA binding"/>
    <property type="evidence" value="ECO:0007669"/>
    <property type="project" value="InterPro"/>
</dbReference>
<evidence type="ECO:0000259" key="4">
    <source>
        <dbReference type="PROSITE" id="PS01124"/>
    </source>
</evidence>
<dbReference type="Pfam" id="PF12833">
    <property type="entry name" value="HTH_18"/>
    <property type="match status" value="1"/>
</dbReference>
<accession>V8G0U9</accession>
<dbReference type="SMART" id="SM00342">
    <property type="entry name" value="HTH_ARAC"/>
    <property type="match status" value="1"/>
</dbReference>
<dbReference type="PANTHER" id="PTHR43280:SF28">
    <property type="entry name" value="HTH-TYPE TRANSCRIPTIONAL ACTIVATOR RHAS"/>
    <property type="match status" value="1"/>
</dbReference>
<dbReference type="Gene3D" id="1.10.10.60">
    <property type="entry name" value="Homeodomain-like"/>
    <property type="match status" value="1"/>
</dbReference>
<feature type="domain" description="HTH araC/xylS-type" evidence="4">
    <location>
        <begin position="201"/>
        <end position="298"/>
    </location>
</feature>
<evidence type="ECO:0000256" key="3">
    <source>
        <dbReference type="ARBA" id="ARBA00023163"/>
    </source>
</evidence>
<sequence>MQIEQLNSEQFIQLVHNNQSEEWVEGNYSFSPLRSGIHIHGGTLYARKNMRSSQLVDSYINFIILLEGTLRFSINQDNYTIPANNGSIVMVSIQEESLFSRHLIEGDYCQKVAIKGIEKWLYDYYPGKNYPTIFEDTVRIWQMDETIRTLSKQFLALPENSIYGQLCQEANALQLLASLWQIFESQIKNTSHKNTLINPAKSFIQQINQVFTPNIQVSDLATRLNISERTLQRRVKAHFGLCISEWLKHKKMKYALHALKHSNLSIGEISYACGYKHVSNFTQAFKQYFHYTPTEVKY</sequence>
<comment type="caution">
    <text evidence="5">The sequence shown here is derived from an EMBL/GenBank/DDBJ whole genome shotgun (WGS) entry which is preliminary data.</text>
</comment>
<dbReference type="EMBL" id="AYSV01000093">
    <property type="protein sequence ID" value="ETD69731.1"/>
    <property type="molecule type" value="Genomic_DNA"/>
</dbReference>
<keyword evidence="1" id="KW-0805">Transcription regulation</keyword>
<dbReference type="OrthoDB" id="8766450at2"/>
<evidence type="ECO:0000256" key="2">
    <source>
        <dbReference type="ARBA" id="ARBA00023125"/>
    </source>
</evidence>
<evidence type="ECO:0000313" key="6">
    <source>
        <dbReference type="Proteomes" id="UP000018766"/>
    </source>
</evidence>
<gene>
    <name evidence="5" type="ORF">V757_08695</name>
</gene>
<dbReference type="SUPFAM" id="SSF46689">
    <property type="entry name" value="Homeodomain-like"/>
    <property type="match status" value="1"/>
</dbReference>
<dbReference type="AlphaFoldDB" id="V8G0U9"/>
<dbReference type="PANTHER" id="PTHR43280">
    <property type="entry name" value="ARAC-FAMILY TRANSCRIPTIONAL REGULATOR"/>
    <property type="match status" value="1"/>
</dbReference>
<proteinExistence type="predicted"/>
<keyword evidence="6" id="KW-1185">Reference proteome</keyword>
<dbReference type="Proteomes" id="UP000018766">
    <property type="component" value="Unassembled WGS sequence"/>
</dbReference>
<dbReference type="InterPro" id="IPR018060">
    <property type="entry name" value="HTH_AraC"/>
</dbReference>
<reference evidence="5 6" key="1">
    <citation type="submission" date="2013-11" db="EMBL/GenBank/DDBJ databases">
        <title>Genomic analysis of Pelistega sp. HM-7.</title>
        <authorList>
            <person name="Kumbhare S.V."/>
            <person name="Shetty S.A."/>
            <person name="Sharma O."/>
            <person name="Dhotre D.P."/>
        </authorList>
    </citation>
    <scope>NUCLEOTIDE SEQUENCE [LARGE SCALE GENOMIC DNA]</scope>
    <source>
        <strain evidence="5 6">HM-7</strain>
    </source>
</reference>